<dbReference type="Pfam" id="PF00583">
    <property type="entry name" value="Acetyltransf_1"/>
    <property type="match status" value="1"/>
</dbReference>
<name>A9E8R4_9FLAO</name>
<dbReference type="PANTHER" id="PTHR43877">
    <property type="entry name" value="AMINOALKYLPHOSPHONATE N-ACETYLTRANSFERASE-RELATED-RELATED"/>
    <property type="match status" value="1"/>
</dbReference>
<evidence type="ECO:0000256" key="2">
    <source>
        <dbReference type="ARBA" id="ARBA00023315"/>
    </source>
</evidence>
<dbReference type="Proteomes" id="UP000002945">
    <property type="component" value="Unassembled WGS sequence"/>
</dbReference>
<dbReference type="PANTHER" id="PTHR43877:SF2">
    <property type="entry name" value="AMINOALKYLPHOSPHONATE N-ACETYLTRANSFERASE-RELATED"/>
    <property type="match status" value="1"/>
</dbReference>
<reference evidence="4 5" key="1">
    <citation type="journal article" date="2011" name="J. Bacteriol.">
        <title>Genome sequence of the algicidal bacterium Kordia algicida OT-1.</title>
        <authorList>
            <person name="Lee H.S."/>
            <person name="Kang S.G."/>
            <person name="Kwon K.K."/>
            <person name="Lee J.H."/>
            <person name="Kim S.J."/>
        </authorList>
    </citation>
    <scope>NUCLEOTIDE SEQUENCE [LARGE SCALE GENOMIC DNA]</scope>
    <source>
        <strain evidence="4 5">OT-1</strain>
    </source>
</reference>
<sequence>MTIKRTNSKDKDFINLVKELDAFLSVKNGESDAFYSQFNGLEALQHVVILYDGEHPIGCGAIKQFAKNTVEVKRMYVRKKLQGNNLGITILDELETWAKELGNTRCVLETGTMLPEAIRFYEKHNYQRIPNYEPYINAPESVCFGKSL</sequence>
<accession>A9E8R4</accession>
<dbReference type="OrthoDB" id="9803233at2"/>
<evidence type="ECO:0000313" key="4">
    <source>
        <dbReference type="EMBL" id="EDP94797.1"/>
    </source>
</evidence>
<dbReference type="eggNOG" id="COG0456">
    <property type="taxonomic scope" value="Bacteria"/>
</dbReference>
<dbReference type="SUPFAM" id="SSF55729">
    <property type="entry name" value="Acyl-CoA N-acyltransferases (Nat)"/>
    <property type="match status" value="1"/>
</dbReference>
<dbReference type="InterPro" id="IPR050832">
    <property type="entry name" value="Bact_Acetyltransf"/>
</dbReference>
<dbReference type="RefSeq" id="WP_007092813.1">
    <property type="nucleotide sequence ID" value="NZ_CP142125.1"/>
</dbReference>
<dbReference type="InterPro" id="IPR016181">
    <property type="entry name" value="Acyl_CoA_acyltransferase"/>
</dbReference>
<keyword evidence="2" id="KW-0012">Acyltransferase</keyword>
<comment type="caution">
    <text evidence="4">The sequence shown here is derived from an EMBL/GenBank/DDBJ whole genome shotgun (WGS) entry which is preliminary data.</text>
</comment>
<organism evidence="4 5">
    <name type="scientific">Kordia algicida OT-1</name>
    <dbReference type="NCBI Taxonomy" id="391587"/>
    <lineage>
        <taxon>Bacteria</taxon>
        <taxon>Pseudomonadati</taxon>
        <taxon>Bacteroidota</taxon>
        <taxon>Flavobacteriia</taxon>
        <taxon>Flavobacteriales</taxon>
        <taxon>Flavobacteriaceae</taxon>
        <taxon>Kordia</taxon>
    </lineage>
</organism>
<dbReference type="Gene3D" id="3.40.630.30">
    <property type="match status" value="1"/>
</dbReference>
<proteinExistence type="predicted"/>
<dbReference type="STRING" id="391587.KAOT1_01185"/>
<dbReference type="CDD" id="cd04301">
    <property type="entry name" value="NAT_SF"/>
    <property type="match status" value="1"/>
</dbReference>
<dbReference type="GO" id="GO:0016747">
    <property type="term" value="F:acyltransferase activity, transferring groups other than amino-acyl groups"/>
    <property type="evidence" value="ECO:0007669"/>
    <property type="project" value="InterPro"/>
</dbReference>
<dbReference type="HOGENOM" id="CLU_013985_11_8_10"/>
<dbReference type="EMBL" id="ABIB01000013">
    <property type="protein sequence ID" value="EDP94797.1"/>
    <property type="molecule type" value="Genomic_DNA"/>
</dbReference>
<keyword evidence="1 4" id="KW-0808">Transferase</keyword>
<evidence type="ECO:0000313" key="5">
    <source>
        <dbReference type="Proteomes" id="UP000002945"/>
    </source>
</evidence>
<evidence type="ECO:0000259" key="3">
    <source>
        <dbReference type="PROSITE" id="PS51186"/>
    </source>
</evidence>
<protein>
    <submittedName>
        <fullName evidence="4">Predicted acetyltransferase</fullName>
    </submittedName>
</protein>
<dbReference type="PROSITE" id="PS51186">
    <property type="entry name" value="GNAT"/>
    <property type="match status" value="1"/>
</dbReference>
<dbReference type="AlphaFoldDB" id="A9E8R4"/>
<dbReference type="InterPro" id="IPR000182">
    <property type="entry name" value="GNAT_dom"/>
</dbReference>
<keyword evidence="5" id="KW-1185">Reference proteome</keyword>
<evidence type="ECO:0000256" key="1">
    <source>
        <dbReference type="ARBA" id="ARBA00022679"/>
    </source>
</evidence>
<gene>
    <name evidence="4" type="ORF">KAOT1_01185</name>
</gene>
<feature type="domain" description="N-acetyltransferase" evidence="3">
    <location>
        <begin position="1"/>
        <end position="148"/>
    </location>
</feature>